<reference evidence="2 3" key="1">
    <citation type="submission" date="2021-08" db="EMBL/GenBank/DDBJ databases">
        <title>Draft Genome Sequence of Phanerochaete sordida strain YK-624.</title>
        <authorList>
            <person name="Mori T."/>
            <person name="Dohra H."/>
            <person name="Suzuki T."/>
            <person name="Kawagishi H."/>
            <person name="Hirai H."/>
        </authorList>
    </citation>
    <scope>NUCLEOTIDE SEQUENCE [LARGE SCALE GENOMIC DNA]</scope>
    <source>
        <strain evidence="2 3">YK-624</strain>
    </source>
</reference>
<evidence type="ECO:0000313" key="2">
    <source>
        <dbReference type="EMBL" id="GJE97145.1"/>
    </source>
</evidence>
<keyword evidence="3" id="KW-1185">Reference proteome</keyword>
<proteinExistence type="predicted"/>
<comment type="caution">
    <text evidence="2">The sequence shown here is derived from an EMBL/GenBank/DDBJ whole genome shotgun (WGS) entry which is preliminary data.</text>
</comment>
<evidence type="ECO:0000313" key="3">
    <source>
        <dbReference type="Proteomes" id="UP000703269"/>
    </source>
</evidence>
<protein>
    <submittedName>
        <fullName evidence="2">Uncharacterized protein</fullName>
    </submittedName>
</protein>
<gene>
    <name evidence="2" type="ORF">PsYK624_133570</name>
</gene>
<dbReference type="EMBL" id="BPQB01000068">
    <property type="protein sequence ID" value="GJE97145.1"/>
    <property type="molecule type" value="Genomic_DNA"/>
</dbReference>
<sequence length="93" mass="10208">MIYLDVQHVALGIPKAGKFWTPILDESIPLHLHVPFFANWITSYFTQGNFSRFGTSTLGCEAQELLVPKTAKRSMPGPLQGSRPPSGTHLGLS</sequence>
<accession>A0A9P3GKW6</accession>
<evidence type="ECO:0000256" key="1">
    <source>
        <dbReference type="SAM" id="MobiDB-lite"/>
    </source>
</evidence>
<dbReference type="OrthoDB" id="3251587at2759"/>
<dbReference type="AlphaFoldDB" id="A0A9P3GKW6"/>
<dbReference type="Proteomes" id="UP000703269">
    <property type="component" value="Unassembled WGS sequence"/>
</dbReference>
<organism evidence="2 3">
    <name type="scientific">Phanerochaete sordida</name>
    <dbReference type="NCBI Taxonomy" id="48140"/>
    <lineage>
        <taxon>Eukaryota</taxon>
        <taxon>Fungi</taxon>
        <taxon>Dikarya</taxon>
        <taxon>Basidiomycota</taxon>
        <taxon>Agaricomycotina</taxon>
        <taxon>Agaricomycetes</taxon>
        <taxon>Polyporales</taxon>
        <taxon>Phanerochaetaceae</taxon>
        <taxon>Phanerochaete</taxon>
    </lineage>
</organism>
<feature type="region of interest" description="Disordered" evidence="1">
    <location>
        <begin position="70"/>
        <end position="93"/>
    </location>
</feature>
<name>A0A9P3GKW6_9APHY</name>